<dbReference type="Proteomes" id="UP000807371">
    <property type="component" value="Unassembled WGS sequence"/>
</dbReference>
<keyword evidence="2" id="KW-0472">Membrane</keyword>
<evidence type="ECO:0000259" key="3">
    <source>
        <dbReference type="Pfam" id="PF01551"/>
    </source>
</evidence>
<evidence type="ECO:0000313" key="5">
    <source>
        <dbReference type="Proteomes" id="UP000807371"/>
    </source>
</evidence>
<dbReference type="PANTHER" id="PTHR21666">
    <property type="entry name" value="PEPTIDASE-RELATED"/>
    <property type="match status" value="1"/>
</dbReference>
<keyword evidence="2" id="KW-0812">Transmembrane</keyword>
<accession>A0ABS0NKG1</accession>
<reference evidence="4 5" key="1">
    <citation type="submission" date="2020-09" db="EMBL/GenBank/DDBJ databases">
        <title>Biosynthesis of the nuclear factor of activated T cells inhibitor NFAT-133 and its congeners in Streptomyces pactum.</title>
        <authorList>
            <person name="Zhou W."/>
            <person name="Posri P."/>
            <person name="Abugrain M.E."/>
            <person name="Weisberg A.J."/>
            <person name="Chang J.H."/>
            <person name="Mahmud T."/>
        </authorList>
    </citation>
    <scope>NUCLEOTIDE SEQUENCE [LARGE SCALE GENOMIC DNA]</scope>
    <source>
        <strain evidence="4 5">ATCC 27456</strain>
    </source>
</reference>
<dbReference type="CDD" id="cd12797">
    <property type="entry name" value="M23_peptidase"/>
    <property type="match status" value="1"/>
</dbReference>
<dbReference type="InterPro" id="IPR050570">
    <property type="entry name" value="Cell_wall_metabolism_enzyme"/>
</dbReference>
<dbReference type="EMBL" id="JACYXC010000001">
    <property type="protein sequence ID" value="MBH5335677.1"/>
    <property type="molecule type" value="Genomic_DNA"/>
</dbReference>
<feature type="compositionally biased region" description="Basic and acidic residues" evidence="1">
    <location>
        <begin position="87"/>
        <end position="101"/>
    </location>
</feature>
<dbReference type="PANTHER" id="PTHR21666:SF270">
    <property type="entry name" value="MUREIN HYDROLASE ACTIVATOR ENVC"/>
    <property type="match status" value="1"/>
</dbReference>
<dbReference type="Gene3D" id="2.70.70.10">
    <property type="entry name" value="Glucose Permease (Domain IIA)"/>
    <property type="match status" value="1"/>
</dbReference>
<comment type="caution">
    <text evidence="4">The sequence shown here is derived from an EMBL/GenBank/DDBJ whole genome shotgun (WGS) entry which is preliminary data.</text>
</comment>
<organism evidence="4 5">
    <name type="scientific">Streptomyces pactum</name>
    <dbReference type="NCBI Taxonomy" id="68249"/>
    <lineage>
        <taxon>Bacteria</taxon>
        <taxon>Bacillati</taxon>
        <taxon>Actinomycetota</taxon>
        <taxon>Actinomycetes</taxon>
        <taxon>Kitasatosporales</taxon>
        <taxon>Streptomycetaceae</taxon>
        <taxon>Streptomyces</taxon>
    </lineage>
</organism>
<dbReference type="RefSeq" id="WP_197989191.1">
    <property type="nucleotide sequence ID" value="NZ_JACYXC010000001.1"/>
</dbReference>
<evidence type="ECO:0000256" key="1">
    <source>
        <dbReference type="SAM" id="MobiDB-lite"/>
    </source>
</evidence>
<gene>
    <name evidence="4" type="ORF">IHE55_13075</name>
</gene>
<proteinExistence type="predicted"/>
<feature type="transmembrane region" description="Helical" evidence="2">
    <location>
        <begin position="20"/>
        <end position="40"/>
    </location>
</feature>
<dbReference type="Pfam" id="PF01551">
    <property type="entry name" value="Peptidase_M23"/>
    <property type="match status" value="1"/>
</dbReference>
<keyword evidence="5" id="KW-1185">Reference proteome</keyword>
<dbReference type="SUPFAM" id="SSF51261">
    <property type="entry name" value="Duplicated hybrid motif"/>
    <property type="match status" value="1"/>
</dbReference>
<dbReference type="InterPro" id="IPR016047">
    <property type="entry name" value="M23ase_b-sheet_dom"/>
</dbReference>
<sequence length="265" mass="27183">MRKHITTRIASTSALRTRAAVVGMGMGATVALGAGVALAVDSPSSDHRPVAAAEQQADAAKKAESVKQAEAAKKAEAAEQAAAAKKAAAERAEKAEAAKKASRDHKRAPVKKAEHKPAAKPAHKPKPSSWTAPLNKYTLGSTFGLAGSHWAHNHSGQDFVVPTGTAVKAAHAGTVVKAGPNGGGDGPAYGNAIVIRHGAQVYTQYAHLSKINVHVGQAVGKGQQIGLSGSTGNSTGPHLHFEVRTTPNYGTAVEPVHFLRSHGAL</sequence>
<dbReference type="InterPro" id="IPR011055">
    <property type="entry name" value="Dup_hybrid_motif"/>
</dbReference>
<evidence type="ECO:0000256" key="2">
    <source>
        <dbReference type="SAM" id="Phobius"/>
    </source>
</evidence>
<evidence type="ECO:0000313" key="4">
    <source>
        <dbReference type="EMBL" id="MBH5335677.1"/>
    </source>
</evidence>
<name>A0ABS0NKG1_9ACTN</name>
<protein>
    <submittedName>
        <fullName evidence="4">M23 family metallopeptidase</fullName>
    </submittedName>
</protein>
<feature type="region of interest" description="Disordered" evidence="1">
    <location>
        <begin position="85"/>
        <end position="133"/>
    </location>
</feature>
<feature type="domain" description="M23ase beta-sheet core" evidence="3">
    <location>
        <begin position="153"/>
        <end position="251"/>
    </location>
</feature>
<keyword evidence="2" id="KW-1133">Transmembrane helix</keyword>